<dbReference type="InterPro" id="IPR020845">
    <property type="entry name" value="AMP-binding_CS"/>
</dbReference>
<dbReference type="Pfam" id="PF07993">
    <property type="entry name" value="NAD_binding_4"/>
    <property type="match status" value="1"/>
</dbReference>
<dbReference type="InterPro" id="IPR009081">
    <property type="entry name" value="PP-bd_ACP"/>
</dbReference>
<gene>
    <name evidence="6" type="ORF">BT96DRAFT_1023857</name>
</gene>
<dbReference type="InterPro" id="IPR042099">
    <property type="entry name" value="ANL_N_sf"/>
</dbReference>
<accession>A0A6A4H267</accession>
<evidence type="ECO:0000313" key="6">
    <source>
        <dbReference type="EMBL" id="KAE9391856.1"/>
    </source>
</evidence>
<protein>
    <submittedName>
        <fullName evidence="6">Acetyl-CoA synthetase-like protein</fullName>
    </submittedName>
</protein>
<dbReference type="EMBL" id="ML769611">
    <property type="protein sequence ID" value="KAE9391856.1"/>
    <property type="molecule type" value="Genomic_DNA"/>
</dbReference>
<dbReference type="SUPFAM" id="SSF56801">
    <property type="entry name" value="Acetyl-CoA synthetase-like"/>
    <property type="match status" value="1"/>
</dbReference>
<dbReference type="Pfam" id="PF00501">
    <property type="entry name" value="AMP-binding"/>
    <property type="match status" value="1"/>
</dbReference>
<dbReference type="InterPro" id="IPR000873">
    <property type="entry name" value="AMP-dep_synth/lig_dom"/>
</dbReference>
<evidence type="ECO:0000259" key="5">
    <source>
        <dbReference type="Pfam" id="PF07993"/>
    </source>
</evidence>
<keyword evidence="7" id="KW-1185">Reference proteome</keyword>
<dbReference type="AlphaFoldDB" id="A0A6A4H267"/>
<dbReference type="InterPro" id="IPR036736">
    <property type="entry name" value="ACP-like_sf"/>
</dbReference>
<dbReference type="Gene3D" id="3.40.50.12780">
    <property type="entry name" value="N-terminal domain of ligase-like"/>
    <property type="match status" value="1"/>
</dbReference>
<evidence type="ECO:0000256" key="1">
    <source>
        <dbReference type="ARBA" id="ARBA00022450"/>
    </source>
</evidence>
<dbReference type="Pfam" id="PF00550">
    <property type="entry name" value="PP-binding"/>
    <property type="match status" value="1"/>
</dbReference>
<dbReference type="InterPro" id="IPR006162">
    <property type="entry name" value="Ppantetheine_attach_site"/>
</dbReference>
<reference evidence="6" key="1">
    <citation type="journal article" date="2019" name="Environ. Microbiol.">
        <title>Fungal ecological strategies reflected in gene transcription - a case study of two litter decomposers.</title>
        <authorList>
            <person name="Barbi F."/>
            <person name="Kohler A."/>
            <person name="Barry K."/>
            <person name="Baskaran P."/>
            <person name="Daum C."/>
            <person name="Fauchery L."/>
            <person name="Ihrmark K."/>
            <person name="Kuo A."/>
            <person name="LaButti K."/>
            <person name="Lipzen A."/>
            <person name="Morin E."/>
            <person name="Grigoriev I.V."/>
            <person name="Henrissat B."/>
            <person name="Lindahl B."/>
            <person name="Martin F."/>
        </authorList>
    </citation>
    <scope>NUCLEOTIDE SEQUENCE</scope>
    <source>
        <strain evidence="6">JB14</strain>
    </source>
</reference>
<evidence type="ECO:0000256" key="2">
    <source>
        <dbReference type="ARBA" id="ARBA00022553"/>
    </source>
</evidence>
<dbReference type="PANTHER" id="PTHR43439:SF2">
    <property type="entry name" value="ENZYME, PUTATIVE (JCVI)-RELATED"/>
    <property type="match status" value="1"/>
</dbReference>
<dbReference type="SUPFAM" id="SSF51735">
    <property type="entry name" value="NAD(P)-binding Rossmann-fold domains"/>
    <property type="match status" value="1"/>
</dbReference>
<feature type="domain" description="Thioester reductase (TE)" evidence="5">
    <location>
        <begin position="834"/>
        <end position="1041"/>
    </location>
</feature>
<dbReference type="PANTHER" id="PTHR43439">
    <property type="entry name" value="PHENYLACETATE-COENZYME A LIGASE"/>
    <property type="match status" value="1"/>
</dbReference>
<dbReference type="Proteomes" id="UP000799118">
    <property type="component" value="Unassembled WGS sequence"/>
</dbReference>
<evidence type="ECO:0000313" key="7">
    <source>
        <dbReference type="Proteomes" id="UP000799118"/>
    </source>
</evidence>
<organism evidence="6 7">
    <name type="scientific">Gymnopus androsaceus JB14</name>
    <dbReference type="NCBI Taxonomy" id="1447944"/>
    <lineage>
        <taxon>Eukaryota</taxon>
        <taxon>Fungi</taxon>
        <taxon>Dikarya</taxon>
        <taxon>Basidiomycota</taxon>
        <taxon>Agaricomycotina</taxon>
        <taxon>Agaricomycetes</taxon>
        <taxon>Agaricomycetidae</taxon>
        <taxon>Agaricales</taxon>
        <taxon>Marasmiineae</taxon>
        <taxon>Omphalotaceae</taxon>
        <taxon>Gymnopus</taxon>
    </lineage>
</organism>
<dbReference type="InterPro" id="IPR051414">
    <property type="entry name" value="Adenylate-forming_Reductase"/>
</dbReference>
<keyword evidence="2" id="KW-0597">Phosphoprotein</keyword>
<feature type="domain" description="AMP-dependent synthetase/ligase" evidence="3">
    <location>
        <begin position="49"/>
        <end position="363"/>
    </location>
</feature>
<evidence type="ECO:0000259" key="4">
    <source>
        <dbReference type="Pfam" id="PF00550"/>
    </source>
</evidence>
<dbReference type="Pfam" id="PF23562">
    <property type="entry name" value="AMP-binding_C_3"/>
    <property type="match status" value="1"/>
</dbReference>
<dbReference type="OrthoDB" id="429813at2759"/>
<dbReference type="PROSITE" id="PS00455">
    <property type="entry name" value="AMP_BINDING"/>
    <property type="match status" value="1"/>
</dbReference>
<evidence type="ECO:0000259" key="3">
    <source>
        <dbReference type="Pfam" id="PF00501"/>
    </source>
</evidence>
<dbReference type="Gene3D" id="1.10.1200.10">
    <property type="entry name" value="ACP-like"/>
    <property type="match status" value="1"/>
</dbReference>
<dbReference type="PROSITE" id="PS00012">
    <property type="entry name" value="PHOSPHOPANTETHEINE"/>
    <property type="match status" value="1"/>
</dbReference>
<dbReference type="InterPro" id="IPR013120">
    <property type="entry name" value="FAR_NAD-bd"/>
</dbReference>
<keyword evidence="1" id="KW-0596">Phosphopantetheine</keyword>
<feature type="domain" description="Carrier" evidence="4">
    <location>
        <begin position="610"/>
        <end position="651"/>
    </location>
</feature>
<proteinExistence type="predicted"/>
<name>A0A6A4H267_9AGAR</name>
<dbReference type="InterPro" id="IPR036291">
    <property type="entry name" value="NAD(P)-bd_dom_sf"/>
</dbReference>
<dbReference type="Gene3D" id="3.40.50.720">
    <property type="entry name" value="NAD(P)-binding Rossmann-like Domain"/>
    <property type="match status" value="1"/>
</dbReference>
<sequence>MAFQRPHLNLGYLPDEPHGVNGLPELIAFNAQHNPHHVFGLQSRAGEDSEPCQITFLQLHEAVERCCAWLVAQRVTTGRREGEVYPKPVGILLGSDITIYIYMAALLRIGTPVLCLSARLTSKAIIHLLQATSTSTLLQNFHVARLSKEVAQESGSYTVNLVDALGYQDFLQPDHPGHLGLTVPPLYIHKIRHELGAVIMHSSGTTGLPKPIYHAPSYLLVYAACHQMPERQEGYAYNVSTLPLYHGFGLLAPSLALSIGMPFVLPPASIIPTARSTLASLQRTNAGSMLSVPSILEDMLKMPELDALPALRKLEFIAIGGAPMKETVGEELVRNGVNLLNHWGATEIGAIALIQPIPADYDWHYLIPRSDINLEFQPIDVSTRSYKLIGHPKGWDSPFYVQDALEMHPSYDPSQMTSSTRQVRILGRTDDLIVLATGEKVRPTMMEQCVAEHPRVKDALVFGEGRAGLGVIVELVESTLGSGSLVNASTAEKEEMIRSLEPFVERGNSYTDAHGKISTNPLNMIIVTSSSTKPLIRTDKGSLARKANYTAFEEEIRGCYDAQGAEEETADALFVPASEDDLLALRESIRDLVLRVYPQGTDFFVPSSGNEVDFFEVGMDSLQATRLRVLLQSALRKTFEEAEIKQGQATLGGEIALDFCFQNSSVEKLTRAVAAILLHGHGHPNGSANGTRNGMQVGKNEVAEMQREESRVQDMLAMVDKYVQELVDYRKTLATSPPRTSSVPNGVNGVSNGTANGVNGHSHTFTNPHISSQSSQESKVIVLTGSTGSLGSIPPLSARSGATAVNGASNGVDAAGVARAHQLRSVKSRGITVDDESAFWEKVVMLEAQTSHEDLGLSGDNYRQLLSLTHVLHIAWPMDFNRNLSSFEPHVRAVSNLILLCARAAIEGSAHTPTPKRLIFASSIAVAGRHPLINPNGPGDVPELELDPRCTDEFGYPEAKWVCEQVLSKANEIFSAELPEFPILKTSTVRIGQLTGPEGSGAWNENEHFPIIVRTSQMMKALPKVKNSLSWMPVNRAAEVILELLFSAGFRPIYHMENPSRQSWASILDGLASILGSTDSSLPIIPFNTWLKRAQALGADPSSNHALKVMQFLERDFLRMSSGSVILRTTQAKMDSPTMVRSTALDRKHLEEYVAYWRMRGFMTV</sequence>